<feature type="transmembrane region" description="Helical" evidence="7">
    <location>
        <begin position="145"/>
        <end position="163"/>
    </location>
</feature>
<feature type="transmembrane region" description="Helical" evidence="7">
    <location>
        <begin position="45"/>
        <end position="62"/>
    </location>
</feature>
<sequence>MIAMALAFLAAALLSLWFSSAHTPLHILDAPNERSLHEHPIHRTGGLAILAGVLIGWLLLTMQSGWPASMSWIATAAALIAGVSLVDDIKELSPLTRLVVHGLAAVVLMVGGLVIPGGLFGLILTALAIVWALNLFNFMDGMDGFAGGMAAFGFGFLAIAGWLQGDIQYALYCSVVSAASVGFLCLNFPPARIFMGDTGAATLGLLAAACSLWGIRNELFPLWFPLMVFSPFIVDATVTLIRRALRRECIWEAHCTHYYQRLVKSVGWSHRKTVLWEYLLMFSVGASALLALFNVQFVPACLLFWCIAYISLACWVDTICAKSDTRKTNGHN</sequence>
<evidence type="ECO:0000313" key="8">
    <source>
        <dbReference type="EMBL" id="VAX08681.1"/>
    </source>
</evidence>
<protein>
    <submittedName>
        <fullName evidence="8">Undecaprenyl-phosphate alpha-N-acetylglucosaminyl 1-phosphate transferase</fullName>
        <ecNumber evidence="8">2.7.8.33</ecNumber>
    </submittedName>
</protein>
<dbReference type="GO" id="GO:0005886">
    <property type="term" value="C:plasma membrane"/>
    <property type="evidence" value="ECO:0007669"/>
    <property type="project" value="UniProtKB-SubCell"/>
</dbReference>
<feature type="transmembrane region" description="Helical" evidence="7">
    <location>
        <begin position="106"/>
        <end position="133"/>
    </location>
</feature>
<dbReference type="Pfam" id="PF00953">
    <property type="entry name" value="Glycos_transf_4"/>
    <property type="match status" value="1"/>
</dbReference>
<dbReference type="GO" id="GO:0071555">
    <property type="term" value="P:cell wall organization"/>
    <property type="evidence" value="ECO:0007669"/>
    <property type="project" value="TreeGrafter"/>
</dbReference>
<keyword evidence="2" id="KW-1003">Cell membrane</keyword>
<evidence type="ECO:0000256" key="2">
    <source>
        <dbReference type="ARBA" id="ARBA00022475"/>
    </source>
</evidence>
<keyword evidence="5 7" id="KW-1133">Transmembrane helix</keyword>
<dbReference type="InterPro" id="IPR000715">
    <property type="entry name" value="Glycosyl_transferase_4"/>
</dbReference>
<evidence type="ECO:0000256" key="4">
    <source>
        <dbReference type="ARBA" id="ARBA00022692"/>
    </source>
</evidence>
<feature type="transmembrane region" description="Helical" evidence="7">
    <location>
        <begin position="169"/>
        <end position="186"/>
    </location>
</feature>
<evidence type="ECO:0000256" key="6">
    <source>
        <dbReference type="ARBA" id="ARBA00023136"/>
    </source>
</evidence>
<feature type="transmembrane region" description="Helical" evidence="7">
    <location>
        <begin position="198"/>
        <end position="216"/>
    </location>
</feature>
<evidence type="ECO:0000256" key="3">
    <source>
        <dbReference type="ARBA" id="ARBA00022679"/>
    </source>
</evidence>
<evidence type="ECO:0000256" key="7">
    <source>
        <dbReference type="SAM" id="Phobius"/>
    </source>
</evidence>
<gene>
    <name evidence="8" type="ORF">MNBD_GAMMA26-2087</name>
</gene>
<dbReference type="EMBL" id="UOFX01000040">
    <property type="protein sequence ID" value="VAX08681.1"/>
    <property type="molecule type" value="Genomic_DNA"/>
</dbReference>
<keyword evidence="6 7" id="KW-0472">Membrane</keyword>
<feature type="transmembrane region" description="Helical" evidence="7">
    <location>
        <begin position="69"/>
        <end position="86"/>
    </location>
</feature>
<dbReference type="GO" id="GO:0036380">
    <property type="term" value="F:UDP-N-acetylglucosamine-undecaprenyl-phosphate N-acetylglucosaminephosphotransferase activity"/>
    <property type="evidence" value="ECO:0007669"/>
    <property type="project" value="UniProtKB-EC"/>
</dbReference>
<name>A0A3B1B3J0_9ZZZZ</name>
<feature type="transmembrane region" description="Helical" evidence="7">
    <location>
        <begin position="297"/>
        <end position="316"/>
    </location>
</feature>
<organism evidence="8">
    <name type="scientific">hydrothermal vent metagenome</name>
    <dbReference type="NCBI Taxonomy" id="652676"/>
    <lineage>
        <taxon>unclassified sequences</taxon>
        <taxon>metagenomes</taxon>
        <taxon>ecological metagenomes</taxon>
    </lineage>
</organism>
<evidence type="ECO:0000256" key="5">
    <source>
        <dbReference type="ARBA" id="ARBA00022989"/>
    </source>
</evidence>
<reference evidence="8" key="1">
    <citation type="submission" date="2018-06" db="EMBL/GenBank/DDBJ databases">
        <authorList>
            <person name="Zhirakovskaya E."/>
        </authorList>
    </citation>
    <scope>NUCLEOTIDE SEQUENCE</scope>
</reference>
<dbReference type="PANTHER" id="PTHR22926:SF3">
    <property type="entry name" value="UNDECAPRENYL-PHOSPHATE ALPHA-N-ACETYLGLUCOSAMINYL 1-PHOSPHATE TRANSFERASE"/>
    <property type="match status" value="1"/>
</dbReference>
<dbReference type="AlphaFoldDB" id="A0A3B1B3J0"/>
<dbReference type="GO" id="GO:0044038">
    <property type="term" value="P:cell wall macromolecule biosynthetic process"/>
    <property type="evidence" value="ECO:0007669"/>
    <property type="project" value="TreeGrafter"/>
</dbReference>
<comment type="subcellular location">
    <subcellularLocation>
        <location evidence="1">Cell membrane</location>
        <topology evidence="1">Multi-pass membrane protein</topology>
    </subcellularLocation>
</comment>
<feature type="transmembrane region" description="Helical" evidence="7">
    <location>
        <begin position="274"/>
        <end position="291"/>
    </location>
</feature>
<evidence type="ECO:0000256" key="1">
    <source>
        <dbReference type="ARBA" id="ARBA00004651"/>
    </source>
</evidence>
<dbReference type="CDD" id="cd06854">
    <property type="entry name" value="GT_WbpL_WbcO_like"/>
    <property type="match status" value="1"/>
</dbReference>
<dbReference type="PANTHER" id="PTHR22926">
    <property type="entry name" value="PHOSPHO-N-ACETYLMURAMOYL-PENTAPEPTIDE-TRANSFERASE"/>
    <property type="match status" value="1"/>
</dbReference>
<keyword evidence="3 8" id="KW-0808">Transferase</keyword>
<accession>A0A3B1B3J0</accession>
<dbReference type="EC" id="2.7.8.33" evidence="8"/>
<keyword evidence="4 7" id="KW-0812">Transmembrane</keyword>
<proteinExistence type="predicted"/>
<feature type="transmembrane region" description="Helical" evidence="7">
    <location>
        <begin position="222"/>
        <end position="241"/>
    </location>
</feature>
<dbReference type="GO" id="GO:0009103">
    <property type="term" value="P:lipopolysaccharide biosynthetic process"/>
    <property type="evidence" value="ECO:0007669"/>
    <property type="project" value="TreeGrafter"/>
</dbReference>